<dbReference type="RefSeq" id="WP_080805122.1">
    <property type="nucleotide sequence ID" value="NZ_LT828549.1"/>
</dbReference>
<dbReference type="InterPro" id="IPR016181">
    <property type="entry name" value="Acyl_CoA_acyltransferase"/>
</dbReference>
<dbReference type="Pfam" id="PF13480">
    <property type="entry name" value="Acetyltransf_6"/>
    <property type="match status" value="1"/>
</dbReference>
<gene>
    <name evidence="2" type="ORF">MTBBW1_1470010</name>
</gene>
<dbReference type="AlphaFoldDB" id="A0A1W1H895"/>
<protein>
    <recommendedName>
        <fullName evidence="1">BioF2-like acetyltransferase domain-containing protein</fullName>
    </recommendedName>
</protein>
<name>A0A1W1H895_9BACT</name>
<evidence type="ECO:0000313" key="2">
    <source>
        <dbReference type="EMBL" id="SLM28697.1"/>
    </source>
</evidence>
<organism evidence="2 3">
    <name type="scientific">Desulfamplus magnetovallimortis</name>
    <dbReference type="NCBI Taxonomy" id="1246637"/>
    <lineage>
        <taxon>Bacteria</taxon>
        <taxon>Pseudomonadati</taxon>
        <taxon>Thermodesulfobacteriota</taxon>
        <taxon>Desulfobacteria</taxon>
        <taxon>Desulfobacterales</taxon>
        <taxon>Desulfobacteraceae</taxon>
        <taxon>Desulfamplus</taxon>
    </lineage>
</organism>
<feature type="domain" description="BioF2-like acetyltransferase" evidence="1">
    <location>
        <begin position="167"/>
        <end position="313"/>
    </location>
</feature>
<dbReference type="SUPFAM" id="SSF55729">
    <property type="entry name" value="Acyl-CoA N-acyltransferases (Nat)"/>
    <property type="match status" value="1"/>
</dbReference>
<reference evidence="2 3" key="1">
    <citation type="submission" date="2017-03" db="EMBL/GenBank/DDBJ databases">
        <authorList>
            <person name="Afonso C.L."/>
            <person name="Miller P.J."/>
            <person name="Scott M.A."/>
            <person name="Spackman E."/>
            <person name="Goraichik I."/>
            <person name="Dimitrov K.M."/>
            <person name="Suarez D.L."/>
            <person name="Swayne D.E."/>
        </authorList>
    </citation>
    <scope>NUCLEOTIDE SEQUENCE [LARGE SCALE GENOMIC DNA]</scope>
    <source>
        <strain evidence="2">PRJEB14757</strain>
    </source>
</reference>
<keyword evidence="3" id="KW-1185">Reference proteome</keyword>
<dbReference type="STRING" id="1246637.MTBBW1_1470010"/>
<dbReference type="EMBL" id="FWEV01000054">
    <property type="protein sequence ID" value="SLM28697.1"/>
    <property type="molecule type" value="Genomic_DNA"/>
</dbReference>
<evidence type="ECO:0000313" key="3">
    <source>
        <dbReference type="Proteomes" id="UP000191931"/>
    </source>
</evidence>
<proteinExistence type="predicted"/>
<sequence>MMDIQTYSNINDKKLVSSWKSIVQKNDYLPQSTYEWCSTWWKYLSESKDELHIIAVMDDREIVGIAPMFIKKNFLNKQLKFIGTGLTDFHELLIIKKNYEIVFNRLLKYFKSFSKWDIVLFEQVNNECSDYIFLMQNSVKNKFLIECPIIDIANTSWDAYVRNINNSKHRYHIRNKLKIYKKQQFSFQKINRDKFVKLNLAKLVHTHIDRWKQVKMDSKFKNPNVSKFLVEVFYQLFNQDLAVCYLIKNNAEIVAYRLGFAVNKVFYDWNTSFNPNYSNYSPGLTSVALTIMDMIENDYRQFHFMRGGYDYKKRWMMKGHDHISQNYLFLLSKPNLKGKILEQYYLEWRDQIKKYFNKIIQIPYFRRLAGL</sequence>
<dbReference type="OrthoDB" id="213519at2"/>
<accession>A0A1W1H895</accession>
<dbReference type="Proteomes" id="UP000191931">
    <property type="component" value="Unassembled WGS sequence"/>
</dbReference>
<dbReference type="Gene3D" id="3.40.630.30">
    <property type="match status" value="1"/>
</dbReference>
<dbReference type="InterPro" id="IPR038740">
    <property type="entry name" value="BioF2-like_GNAT_dom"/>
</dbReference>
<evidence type="ECO:0000259" key="1">
    <source>
        <dbReference type="Pfam" id="PF13480"/>
    </source>
</evidence>